<accession>A0A2P2LTH9</accession>
<proteinExistence type="predicted"/>
<sequence length="33" mass="3698">MQAKISKFSGSNFCTLDSTPKKSFKALLCYESH</sequence>
<name>A0A2P2LTH9_RHIMU</name>
<protein>
    <submittedName>
        <fullName evidence="1">Uncharacterized protein</fullName>
    </submittedName>
</protein>
<dbReference type="EMBL" id="GGEC01040783">
    <property type="protein sequence ID" value="MBX21267.1"/>
    <property type="molecule type" value="Transcribed_RNA"/>
</dbReference>
<reference evidence="1" key="1">
    <citation type="submission" date="2018-02" db="EMBL/GenBank/DDBJ databases">
        <title>Rhizophora mucronata_Transcriptome.</title>
        <authorList>
            <person name="Meera S.P."/>
            <person name="Sreeshan A."/>
            <person name="Augustine A."/>
        </authorList>
    </citation>
    <scope>NUCLEOTIDE SEQUENCE</scope>
    <source>
        <tissue evidence="1">Leaf</tissue>
    </source>
</reference>
<evidence type="ECO:0000313" key="1">
    <source>
        <dbReference type="EMBL" id="MBX21267.1"/>
    </source>
</evidence>
<organism evidence="1">
    <name type="scientific">Rhizophora mucronata</name>
    <name type="common">Asiatic mangrove</name>
    <dbReference type="NCBI Taxonomy" id="61149"/>
    <lineage>
        <taxon>Eukaryota</taxon>
        <taxon>Viridiplantae</taxon>
        <taxon>Streptophyta</taxon>
        <taxon>Embryophyta</taxon>
        <taxon>Tracheophyta</taxon>
        <taxon>Spermatophyta</taxon>
        <taxon>Magnoliopsida</taxon>
        <taxon>eudicotyledons</taxon>
        <taxon>Gunneridae</taxon>
        <taxon>Pentapetalae</taxon>
        <taxon>rosids</taxon>
        <taxon>fabids</taxon>
        <taxon>Malpighiales</taxon>
        <taxon>Rhizophoraceae</taxon>
        <taxon>Rhizophora</taxon>
    </lineage>
</organism>
<dbReference type="AlphaFoldDB" id="A0A2P2LTH9"/>